<sequence>MTGTDGAWLPDAARERLARFSSSGVRTSLLSVAGAVGVESVGLTPVAEVMGCIVQQIGWTGLSGYGTGAAYGLGQVNFQPYVEALYRGYNTALARMTAEAAAMGADGVVGVRLTRSHLGQSAQEFVALGSAVRAQSRHRPTQPFTAVLPGQDVAKLMQSGWVPARIGIGIAVEAQYLDWRSRNQMGILAGNTEVSGPTDLITRVRHRARDTFGRHAAETQADGAIVSDIQLRTWDQELNNAVLLCAESKVFGTAISRFRDDPRPARSSALTIMPLR</sequence>
<evidence type="ECO:0000313" key="3">
    <source>
        <dbReference type="Proteomes" id="UP000733379"/>
    </source>
</evidence>
<name>A0ABS6B3G1_9NOCA</name>
<dbReference type="SUPFAM" id="SSF117782">
    <property type="entry name" value="YbjQ-like"/>
    <property type="match status" value="1"/>
</dbReference>
<gene>
    <name evidence="2" type="ORF">KO481_25310</name>
</gene>
<accession>A0ABS6B3G1</accession>
<dbReference type="Proteomes" id="UP000733379">
    <property type="component" value="Unassembled WGS sequence"/>
</dbReference>
<evidence type="ECO:0000256" key="1">
    <source>
        <dbReference type="ARBA" id="ARBA00010751"/>
    </source>
</evidence>
<dbReference type="RefSeq" id="WP_215920297.1">
    <property type="nucleotide sequence ID" value="NZ_JAHKNI010000008.1"/>
</dbReference>
<comment type="similarity">
    <text evidence="1">Belongs to the UPF0145 family.</text>
</comment>
<comment type="caution">
    <text evidence="2">The sequence shown here is derived from an EMBL/GenBank/DDBJ whole genome shotgun (WGS) entry which is preliminary data.</text>
</comment>
<organism evidence="2 3">
    <name type="scientific">Nocardia albiluteola</name>
    <dbReference type="NCBI Taxonomy" id="2842303"/>
    <lineage>
        <taxon>Bacteria</taxon>
        <taxon>Bacillati</taxon>
        <taxon>Actinomycetota</taxon>
        <taxon>Actinomycetes</taxon>
        <taxon>Mycobacteriales</taxon>
        <taxon>Nocardiaceae</taxon>
        <taxon>Nocardia</taxon>
    </lineage>
</organism>
<evidence type="ECO:0000313" key="2">
    <source>
        <dbReference type="EMBL" id="MBU3064834.1"/>
    </source>
</evidence>
<dbReference type="EMBL" id="JAHKNI010000008">
    <property type="protein sequence ID" value="MBU3064834.1"/>
    <property type="molecule type" value="Genomic_DNA"/>
</dbReference>
<proteinExistence type="inferred from homology"/>
<keyword evidence="3" id="KW-1185">Reference proteome</keyword>
<dbReference type="Gene3D" id="3.30.110.70">
    <property type="entry name" value="Hypothetical protein apc22750. Chain B"/>
    <property type="match status" value="1"/>
</dbReference>
<dbReference type="Pfam" id="PF01906">
    <property type="entry name" value="YbjQ_1"/>
    <property type="match status" value="1"/>
</dbReference>
<dbReference type="InterPro" id="IPR002765">
    <property type="entry name" value="UPF0145_YbjQ-like"/>
</dbReference>
<reference evidence="2 3" key="1">
    <citation type="submission" date="2021-06" db="EMBL/GenBank/DDBJ databases">
        <title>Actinomycetes sequencing.</title>
        <authorList>
            <person name="Shan Q."/>
        </authorList>
    </citation>
    <scope>NUCLEOTIDE SEQUENCE [LARGE SCALE GENOMIC DNA]</scope>
    <source>
        <strain evidence="2 3">NEAU-G5</strain>
    </source>
</reference>
<dbReference type="InterPro" id="IPR035439">
    <property type="entry name" value="UPF0145_dom_sf"/>
</dbReference>
<protein>
    <submittedName>
        <fullName evidence="2">Heavy metal-binding domain-containing protein</fullName>
    </submittedName>
</protein>